<dbReference type="Proteomes" id="UP001564626">
    <property type="component" value="Unassembled WGS sequence"/>
</dbReference>
<evidence type="ECO:0000313" key="4">
    <source>
        <dbReference type="Proteomes" id="UP001564626"/>
    </source>
</evidence>
<dbReference type="InterPro" id="IPR016718">
    <property type="entry name" value="rRNA_m1G-MeTrfase_A_prd"/>
</dbReference>
<dbReference type="RefSeq" id="WP_345362381.1">
    <property type="nucleotide sequence ID" value="NZ_BAABII010000006.1"/>
</dbReference>
<dbReference type="Gene3D" id="3.40.50.150">
    <property type="entry name" value="Vaccinia Virus protein VP39"/>
    <property type="match status" value="1"/>
</dbReference>
<feature type="domain" description="Methyltransferase" evidence="1">
    <location>
        <begin position="92"/>
        <end position="180"/>
    </location>
</feature>
<dbReference type="SUPFAM" id="SSF53335">
    <property type="entry name" value="S-adenosyl-L-methionine-dependent methyltransferases"/>
    <property type="match status" value="1"/>
</dbReference>
<gene>
    <name evidence="3" type="ORF">AB8O55_25600</name>
</gene>
<evidence type="ECO:0000259" key="1">
    <source>
        <dbReference type="Pfam" id="PF13649"/>
    </source>
</evidence>
<sequence length="283" mass="29260">MLDDVLSALACPHCAAELTRADGGLRCARGHAFDIARQGYASLLSAGSRTGTGDTAAMVAARTAFLDAGHYAPIADAVARLVAALDTGGTLLDVGAGTGHHLSRALAELPGRSGMEGSGIALDASKYAARRAAKAPGRIGAVVADAWQRLPVREGAISTALDVFAPRNAAELHRVLRPGGHLVVVTPGSGHLSGLVAELGLISVDARKRERLSEQLADRFALVERHGLEFPLELSRADAEAVVAMGPSARHLDEGELRDRLAALPEPIAATASVEVAGYRRVG</sequence>
<feature type="domain" description="23S rRNA (guanine(745)-N(1))-methyltransferase N-terminal" evidence="2">
    <location>
        <begin position="10"/>
        <end position="44"/>
    </location>
</feature>
<evidence type="ECO:0000313" key="3">
    <source>
        <dbReference type="EMBL" id="MEY8042795.1"/>
    </source>
</evidence>
<organism evidence="3 4">
    <name type="scientific">Saccharopolyspora cebuensis</name>
    <dbReference type="NCBI Taxonomy" id="418759"/>
    <lineage>
        <taxon>Bacteria</taxon>
        <taxon>Bacillati</taxon>
        <taxon>Actinomycetota</taxon>
        <taxon>Actinomycetes</taxon>
        <taxon>Pseudonocardiales</taxon>
        <taxon>Pseudonocardiaceae</taxon>
        <taxon>Saccharopolyspora</taxon>
    </lineage>
</organism>
<reference evidence="3 4" key="1">
    <citation type="submission" date="2024-08" db="EMBL/GenBank/DDBJ databases">
        <title>Genome mining of Saccharopolyspora cebuensis PGLac3 from Nigerian medicinal plant.</title>
        <authorList>
            <person name="Ezeobiora C.E."/>
            <person name="Igbokwe N.H."/>
            <person name="Amin D.H."/>
            <person name="Mendie U.E."/>
        </authorList>
    </citation>
    <scope>NUCLEOTIDE SEQUENCE [LARGE SCALE GENOMIC DNA]</scope>
    <source>
        <strain evidence="3 4">PGLac3</strain>
    </source>
</reference>
<dbReference type="EMBL" id="JBGEHV010000066">
    <property type="protein sequence ID" value="MEY8042795.1"/>
    <property type="molecule type" value="Genomic_DNA"/>
</dbReference>
<dbReference type="InterPro" id="IPR048647">
    <property type="entry name" value="RlmA_N"/>
</dbReference>
<evidence type="ECO:0000259" key="2">
    <source>
        <dbReference type="Pfam" id="PF21302"/>
    </source>
</evidence>
<accession>A0ABV4CNX0</accession>
<name>A0ABV4CNX0_9PSEU</name>
<dbReference type="Pfam" id="PF13649">
    <property type="entry name" value="Methyltransf_25"/>
    <property type="match status" value="1"/>
</dbReference>
<keyword evidence="3" id="KW-0489">Methyltransferase</keyword>
<protein>
    <submittedName>
        <fullName evidence="3">RNA methyltransferase</fullName>
    </submittedName>
</protein>
<comment type="caution">
    <text evidence="3">The sequence shown here is derived from an EMBL/GenBank/DDBJ whole genome shotgun (WGS) entry which is preliminary data.</text>
</comment>
<keyword evidence="4" id="KW-1185">Reference proteome</keyword>
<dbReference type="GO" id="GO:0032259">
    <property type="term" value="P:methylation"/>
    <property type="evidence" value="ECO:0007669"/>
    <property type="project" value="UniProtKB-KW"/>
</dbReference>
<dbReference type="InterPro" id="IPR029063">
    <property type="entry name" value="SAM-dependent_MTases_sf"/>
</dbReference>
<dbReference type="Pfam" id="PF21302">
    <property type="entry name" value="Zn_ribbon_RlmA"/>
    <property type="match status" value="1"/>
</dbReference>
<dbReference type="InterPro" id="IPR041698">
    <property type="entry name" value="Methyltransf_25"/>
</dbReference>
<dbReference type="GO" id="GO:0008168">
    <property type="term" value="F:methyltransferase activity"/>
    <property type="evidence" value="ECO:0007669"/>
    <property type="project" value="UniProtKB-KW"/>
</dbReference>
<keyword evidence="3" id="KW-0808">Transferase</keyword>
<proteinExistence type="predicted"/>
<dbReference type="PIRSF" id="PIRSF018249">
    <property type="entry name" value="MyrA_prd"/>
    <property type="match status" value="1"/>
</dbReference>